<feature type="transmembrane region" description="Helical" evidence="1">
    <location>
        <begin position="331"/>
        <end position="352"/>
    </location>
</feature>
<keyword evidence="3" id="KW-1185">Reference proteome</keyword>
<keyword evidence="1" id="KW-0812">Transmembrane</keyword>
<accession>A0A1D8AWS8</accession>
<name>A0A1D8AWS8_9BACT</name>
<dbReference type="GO" id="GO:0005886">
    <property type="term" value="C:plasma membrane"/>
    <property type="evidence" value="ECO:0007669"/>
    <property type="project" value="TreeGrafter"/>
</dbReference>
<feature type="transmembrane region" description="Helical" evidence="1">
    <location>
        <begin position="30"/>
        <end position="47"/>
    </location>
</feature>
<keyword evidence="1" id="KW-0472">Membrane</keyword>
<dbReference type="PANTHER" id="PTHR30354:SF11">
    <property type="entry name" value="PERMEASE"/>
    <property type="match status" value="1"/>
</dbReference>
<dbReference type="PANTHER" id="PTHR30354">
    <property type="entry name" value="GNT FAMILY GLUCONATE TRANSPORTER"/>
    <property type="match status" value="1"/>
</dbReference>
<feature type="transmembrane region" description="Helical" evidence="1">
    <location>
        <begin position="102"/>
        <end position="126"/>
    </location>
</feature>
<dbReference type="GO" id="GO:0015128">
    <property type="term" value="F:gluconate transmembrane transporter activity"/>
    <property type="evidence" value="ECO:0007669"/>
    <property type="project" value="InterPro"/>
</dbReference>
<feature type="transmembrane region" description="Helical" evidence="1">
    <location>
        <begin position="302"/>
        <end position="319"/>
    </location>
</feature>
<protein>
    <submittedName>
        <fullName evidence="2">DsdX permease</fullName>
    </submittedName>
</protein>
<evidence type="ECO:0000313" key="3">
    <source>
        <dbReference type="Proteomes" id="UP000095228"/>
    </source>
</evidence>
<dbReference type="InterPro" id="IPR003474">
    <property type="entry name" value="Glcn_transporter"/>
</dbReference>
<dbReference type="Pfam" id="PF02447">
    <property type="entry name" value="GntP_permease"/>
    <property type="match status" value="1"/>
</dbReference>
<feature type="transmembrane region" description="Helical" evidence="1">
    <location>
        <begin position="428"/>
        <end position="447"/>
    </location>
</feature>
<feature type="transmembrane region" description="Helical" evidence="1">
    <location>
        <begin position="138"/>
        <end position="155"/>
    </location>
</feature>
<reference evidence="2 3" key="1">
    <citation type="submission" date="2016-06" db="EMBL/GenBank/DDBJ databases">
        <title>Three novel species with peptidoglycan cell walls form the new genus Lacunisphaera gen. nov. in the family Opitutaceae of the verrucomicrobial subdivision 4.</title>
        <authorList>
            <person name="Rast P."/>
            <person name="Gloeckner I."/>
            <person name="Jogler M."/>
            <person name="Boedeker C."/>
            <person name="Jeske O."/>
            <person name="Wiegand S."/>
            <person name="Reinhardt R."/>
            <person name="Schumann P."/>
            <person name="Rohde M."/>
            <person name="Spring S."/>
            <person name="Gloeckner F.O."/>
            <person name="Jogler C."/>
        </authorList>
    </citation>
    <scope>NUCLEOTIDE SEQUENCE [LARGE SCALE GENOMIC DNA]</scope>
    <source>
        <strain evidence="2 3">IG16b</strain>
    </source>
</reference>
<dbReference type="EMBL" id="CP016094">
    <property type="protein sequence ID" value="AOS45313.1"/>
    <property type="molecule type" value="Genomic_DNA"/>
</dbReference>
<dbReference type="OrthoDB" id="9787129at2"/>
<keyword evidence="1" id="KW-1133">Transmembrane helix</keyword>
<dbReference type="STRING" id="1838286.Verru16b_02393"/>
<dbReference type="AlphaFoldDB" id="A0A1D8AWS8"/>
<dbReference type="Proteomes" id="UP000095228">
    <property type="component" value="Chromosome"/>
</dbReference>
<dbReference type="RefSeq" id="WP_069962478.1">
    <property type="nucleotide sequence ID" value="NZ_CP016094.1"/>
</dbReference>
<proteinExistence type="predicted"/>
<organism evidence="2 3">
    <name type="scientific">Lacunisphaera limnophila</name>
    <dbReference type="NCBI Taxonomy" id="1838286"/>
    <lineage>
        <taxon>Bacteria</taxon>
        <taxon>Pseudomonadati</taxon>
        <taxon>Verrucomicrobiota</taxon>
        <taxon>Opitutia</taxon>
        <taxon>Opitutales</taxon>
        <taxon>Opitutaceae</taxon>
        <taxon>Lacunisphaera</taxon>
    </lineage>
</organism>
<evidence type="ECO:0000313" key="2">
    <source>
        <dbReference type="EMBL" id="AOS45313.1"/>
    </source>
</evidence>
<gene>
    <name evidence="2" type="primary">dsdX</name>
    <name evidence="2" type="ORF">Verru16b_02393</name>
</gene>
<feature type="transmembrane region" description="Helical" evidence="1">
    <location>
        <begin position="261"/>
        <end position="282"/>
    </location>
</feature>
<dbReference type="KEGG" id="obg:Verru16b_02393"/>
<evidence type="ECO:0000256" key="1">
    <source>
        <dbReference type="SAM" id="Phobius"/>
    </source>
</evidence>
<feature type="transmembrane region" description="Helical" evidence="1">
    <location>
        <begin position="6"/>
        <end position="23"/>
    </location>
</feature>
<sequence>MVSGPLLFAVLALGIAFIVIATTRWKLHPFLALLVTAYGVGLASGLGPEQALTALTGGFGRTVGAIGIVISCGCIIGTALERSGGALVLANALLRVIGEGRALLAMSCTGAIVSIPVFCDSGYVILSPLNRSLARRTGQSMAGFAVALSMGLYATHCLVPPTPGPIATAGELRADLGLVILYGLLIAVPVVFATYLYAGHVGKNLQVEPPAPGPTPFASTVPAPPAFATLAPILLPVLLIAAKSVADLPTRPSGTGALRDILGLIGNPNSALILGVFLTWFVVRRHGRATFGDWSGEGLRDAGTIILITAAGGAFGAVLRETPLAKLVGDALATLSLGRFNLVLPFIVAAGLKTSIGSSTVAMITTASLVSPLLPALGLSAGLGPVLATLAIAGGSMMVSHVNDSFFWVITQMSGLTVPQGYRVVTVASGIAGLTALAGVLVLHFILA</sequence>
<feature type="transmembrane region" description="Helical" evidence="1">
    <location>
        <begin position="217"/>
        <end position="240"/>
    </location>
</feature>
<feature type="transmembrane region" description="Helical" evidence="1">
    <location>
        <begin position="176"/>
        <end position="197"/>
    </location>
</feature>
<feature type="transmembrane region" description="Helical" evidence="1">
    <location>
        <begin position="59"/>
        <end position="81"/>
    </location>
</feature>
<dbReference type="PATRIC" id="fig|1838286.3.peg.2404"/>